<feature type="non-terminal residue" evidence="3">
    <location>
        <position position="1"/>
    </location>
</feature>
<evidence type="ECO:0000256" key="1">
    <source>
        <dbReference type="SAM" id="MobiDB-lite"/>
    </source>
</evidence>
<organism evidence="3 4">
    <name type="scientific">Jacana jacana</name>
    <name type="common">Wattled jacana</name>
    <name type="synonym">Parra jacana</name>
    <dbReference type="NCBI Taxonomy" id="54508"/>
    <lineage>
        <taxon>Eukaryota</taxon>
        <taxon>Metazoa</taxon>
        <taxon>Chordata</taxon>
        <taxon>Craniata</taxon>
        <taxon>Vertebrata</taxon>
        <taxon>Euteleostomi</taxon>
        <taxon>Archelosauria</taxon>
        <taxon>Archosauria</taxon>
        <taxon>Dinosauria</taxon>
        <taxon>Saurischia</taxon>
        <taxon>Theropoda</taxon>
        <taxon>Coelurosauria</taxon>
        <taxon>Aves</taxon>
        <taxon>Neognathae</taxon>
        <taxon>Neoaves</taxon>
        <taxon>Charadriiformes</taxon>
        <taxon>Jacanidae</taxon>
        <taxon>Jacana</taxon>
    </lineage>
</organism>
<feature type="domain" description="Phosphatidylinositol transfer protein N-terminal" evidence="2">
    <location>
        <begin position="1"/>
        <end position="244"/>
    </location>
</feature>
<dbReference type="Gene3D" id="3.30.530.20">
    <property type="match status" value="1"/>
</dbReference>
<dbReference type="Proteomes" id="UP000550086">
    <property type="component" value="Unassembled WGS sequence"/>
</dbReference>
<dbReference type="InterPro" id="IPR023393">
    <property type="entry name" value="START-like_dom_sf"/>
</dbReference>
<dbReference type="GO" id="GO:0071944">
    <property type="term" value="C:cell periphery"/>
    <property type="evidence" value="ECO:0007669"/>
    <property type="project" value="UniProtKB-ARBA"/>
</dbReference>
<dbReference type="Pfam" id="PF02121">
    <property type="entry name" value="IP_trans"/>
    <property type="match status" value="1"/>
</dbReference>
<dbReference type="GO" id="GO:0005737">
    <property type="term" value="C:cytoplasm"/>
    <property type="evidence" value="ECO:0007669"/>
    <property type="project" value="TreeGrafter"/>
</dbReference>
<dbReference type="PRINTS" id="PR00391">
    <property type="entry name" value="PITRANSFER"/>
</dbReference>
<accession>A0A7L2YUU6</accession>
<proteinExistence type="predicted"/>
<dbReference type="InterPro" id="IPR055261">
    <property type="entry name" value="PI_transfer_N"/>
</dbReference>
<comment type="caution">
    <text evidence="3">The sequence shown here is derived from an EMBL/GenBank/DDBJ whole genome shotgun (WGS) entry which is preliminary data.</text>
</comment>
<feature type="compositionally biased region" description="Low complexity" evidence="1">
    <location>
        <begin position="264"/>
        <end position="279"/>
    </location>
</feature>
<dbReference type="GO" id="GO:0035091">
    <property type="term" value="F:phosphatidylinositol binding"/>
    <property type="evidence" value="ECO:0007669"/>
    <property type="project" value="TreeGrafter"/>
</dbReference>
<name>A0A7L2YUU6_JACJC</name>
<feature type="region of interest" description="Disordered" evidence="1">
    <location>
        <begin position="263"/>
        <end position="316"/>
    </location>
</feature>
<keyword evidence="4" id="KW-1185">Reference proteome</keyword>
<reference evidence="3 4" key="1">
    <citation type="submission" date="2019-09" db="EMBL/GenBank/DDBJ databases">
        <title>Bird 10,000 Genomes (B10K) Project - Family phase.</title>
        <authorList>
            <person name="Zhang G."/>
        </authorList>
    </citation>
    <scope>NUCLEOTIDE SEQUENCE [LARGE SCALE GENOMIC DNA]</scope>
    <source>
        <strain evidence="3">B10K-DU-002-59</strain>
        <tissue evidence="3">Muscle</tissue>
    </source>
</reference>
<dbReference type="AlphaFoldDB" id="A0A7L2YUU6"/>
<dbReference type="FunFam" id="3.30.530.20:FF:000028">
    <property type="entry name" value="Phosphatidylinositol transfer protein 5"/>
    <property type="match status" value="1"/>
</dbReference>
<dbReference type="GO" id="GO:0008526">
    <property type="term" value="F:phosphatidylinositol transfer activity"/>
    <property type="evidence" value="ECO:0007669"/>
    <property type="project" value="UniProtKB-ARBA"/>
</dbReference>
<dbReference type="OrthoDB" id="18453at2759"/>
<evidence type="ECO:0000259" key="2">
    <source>
        <dbReference type="Pfam" id="PF02121"/>
    </source>
</evidence>
<evidence type="ECO:0000313" key="3">
    <source>
        <dbReference type="EMBL" id="NXS98315.1"/>
    </source>
</evidence>
<dbReference type="PANTHER" id="PTHR10658">
    <property type="entry name" value="PHOSPHATIDYLINOSITOL TRANSFER PROTEIN"/>
    <property type="match status" value="1"/>
</dbReference>
<dbReference type="EMBL" id="VZTM01025118">
    <property type="protein sequence ID" value="NXS98315.1"/>
    <property type="molecule type" value="Genomic_DNA"/>
</dbReference>
<feature type="non-terminal residue" evidence="3">
    <location>
        <position position="316"/>
    </location>
</feature>
<dbReference type="PANTHER" id="PTHR10658:SF78">
    <property type="entry name" value="PHOSPHATIDYLINOSITOL TRANSFER PROTEIN CYTOPLASMIC 1"/>
    <property type="match status" value="1"/>
</dbReference>
<dbReference type="InterPro" id="IPR001666">
    <property type="entry name" value="PI_transfer"/>
</dbReference>
<sequence>MLIKEYRICMPLTTEEYRVGQLYTISKHSHQESEKGEGVEVVKNEPHEDPVHGPGQFTEKRVHLSSKLPGWARAVTPRIFYITEKAWNYYPYTITADGRSFQCSFLPKFSIYIETKYEDNCGDSENIFHSDKILGDHEVSFLDIAFDEIPERYYRSLEDPRFFSSAKTGRGPLREGWRQHTQPIMCSYKLVSVKFEVWGLQTRVEQFVHKVRGCVCRAEGPQARLCSAGMTMEEVRRYERETQEATNELIGLVAPTISISEVGHPTATHSAPASAPSTPLGDKVPDFLAPPKTRPRKKSAPETLTLPALRERAGAE</sequence>
<dbReference type="SUPFAM" id="SSF55961">
    <property type="entry name" value="Bet v1-like"/>
    <property type="match status" value="1"/>
</dbReference>
<evidence type="ECO:0000313" key="4">
    <source>
        <dbReference type="Proteomes" id="UP000550086"/>
    </source>
</evidence>
<protein>
    <submittedName>
        <fullName evidence="3">PITC1 protein</fullName>
    </submittedName>
</protein>
<gene>
    <name evidence="3" type="primary">Pitpnc1_1</name>
    <name evidence="3" type="ORF">JACJAC_R07333</name>
</gene>